<feature type="transmembrane region" description="Helical" evidence="1">
    <location>
        <begin position="25"/>
        <end position="45"/>
    </location>
</feature>
<sequence length="92" mass="10504">MPKWLVIARNEYRTTTSSIRTIRPYFPYLIIGLLAVFVVFIAPAFVSPFIGDFLALILSQAAVPLVQIILFVFFFFLMLFPISLALREMQTG</sequence>
<dbReference type="AlphaFoldDB" id="X1JEI5"/>
<accession>X1JEI5</accession>
<gene>
    <name evidence="2" type="ORF">S06H3_03476</name>
</gene>
<comment type="caution">
    <text evidence="2">The sequence shown here is derived from an EMBL/GenBank/DDBJ whole genome shotgun (WGS) entry which is preliminary data.</text>
</comment>
<protein>
    <submittedName>
        <fullName evidence="2">Uncharacterized protein</fullName>
    </submittedName>
</protein>
<name>X1JEI5_9ZZZZ</name>
<reference evidence="2" key="1">
    <citation type="journal article" date="2014" name="Front. Microbiol.">
        <title>High frequency of phylogenetically diverse reductive dehalogenase-homologous genes in deep subseafloor sedimentary metagenomes.</title>
        <authorList>
            <person name="Kawai M."/>
            <person name="Futagami T."/>
            <person name="Toyoda A."/>
            <person name="Takaki Y."/>
            <person name="Nishi S."/>
            <person name="Hori S."/>
            <person name="Arai W."/>
            <person name="Tsubouchi T."/>
            <person name="Morono Y."/>
            <person name="Uchiyama I."/>
            <person name="Ito T."/>
            <person name="Fujiyama A."/>
            <person name="Inagaki F."/>
            <person name="Takami H."/>
        </authorList>
    </citation>
    <scope>NUCLEOTIDE SEQUENCE</scope>
    <source>
        <strain evidence="2">Expedition CK06-06</strain>
    </source>
</reference>
<feature type="transmembrane region" description="Helical" evidence="1">
    <location>
        <begin position="65"/>
        <end position="86"/>
    </location>
</feature>
<dbReference type="EMBL" id="BARV01001135">
    <property type="protein sequence ID" value="GAH92402.1"/>
    <property type="molecule type" value="Genomic_DNA"/>
</dbReference>
<evidence type="ECO:0000313" key="2">
    <source>
        <dbReference type="EMBL" id="GAH92402.1"/>
    </source>
</evidence>
<proteinExistence type="predicted"/>
<organism evidence="2">
    <name type="scientific">marine sediment metagenome</name>
    <dbReference type="NCBI Taxonomy" id="412755"/>
    <lineage>
        <taxon>unclassified sequences</taxon>
        <taxon>metagenomes</taxon>
        <taxon>ecological metagenomes</taxon>
    </lineage>
</organism>
<keyword evidence="1" id="KW-0472">Membrane</keyword>
<evidence type="ECO:0000256" key="1">
    <source>
        <dbReference type="SAM" id="Phobius"/>
    </source>
</evidence>
<keyword evidence="1" id="KW-0812">Transmembrane</keyword>
<keyword evidence="1" id="KW-1133">Transmembrane helix</keyword>